<keyword evidence="2" id="KW-1185">Reference proteome</keyword>
<reference evidence="1 2" key="1">
    <citation type="submission" date="2024-02" db="EMBL/GenBank/DDBJ databases">
        <title>Rhodopirellula caenicola NBRC 110016.</title>
        <authorList>
            <person name="Ichikawa N."/>
            <person name="Katano-Makiyama Y."/>
            <person name="Hidaka K."/>
        </authorList>
    </citation>
    <scope>NUCLEOTIDE SEQUENCE [LARGE SCALE GENOMIC DNA]</scope>
    <source>
        <strain evidence="1 2">NBRC 110016</strain>
    </source>
</reference>
<evidence type="ECO:0008006" key="3">
    <source>
        <dbReference type="Google" id="ProtNLM"/>
    </source>
</evidence>
<dbReference type="Proteomes" id="UP001416858">
    <property type="component" value="Unassembled WGS sequence"/>
</dbReference>
<gene>
    <name evidence="1" type="ORF">Rcae01_02130</name>
</gene>
<protein>
    <recommendedName>
        <fullName evidence="3">Zinc-finger domain-containing protein</fullName>
    </recommendedName>
</protein>
<dbReference type="EMBL" id="BAABRO010000003">
    <property type="protein sequence ID" value="GAA5506677.1"/>
    <property type="molecule type" value="Genomic_DNA"/>
</dbReference>
<comment type="caution">
    <text evidence="1">The sequence shown here is derived from an EMBL/GenBank/DDBJ whole genome shotgun (WGS) entry which is preliminary data.</text>
</comment>
<organism evidence="1 2">
    <name type="scientific">Novipirellula caenicola</name>
    <dbReference type="NCBI Taxonomy" id="1536901"/>
    <lineage>
        <taxon>Bacteria</taxon>
        <taxon>Pseudomonadati</taxon>
        <taxon>Planctomycetota</taxon>
        <taxon>Planctomycetia</taxon>
        <taxon>Pirellulales</taxon>
        <taxon>Pirellulaceae</taxon>
        <taxon>Novipirellula</taxon>
    </lineage>
</organism>
<evidence type="ECO:0000313" key="2">
    <source>
        <dbReference type="Proteomes" id="UP001416858"/>
    </source>
</evidence>
<sequence>MTCDEFLRTLQHQIDQRQSLDGDDLLQSHASQCRSCHQRLVAWQQIASVLRCGEPRGDALIGAANANVDGRESFLGEAEPRVWPSRTTAAMVLVAAAVMVIAFRWPSAPSTTPVAESSIASSAVPSSGEVPSSENTLSMLTSEKILAAENLAVESLAVKRLGGEGPANGMRGNPVAWFHSVQPQNWLGQTMPTVESFREGVAPIGRSLLRAVTILTTAGKDQPS</sequence>
<proteinExistence type="predicted"/>
<dbReference type="RefSeq" id="WP_345683596.1">
    <property type="nucleotide sequence ID" value="NZ_BAABRO010000003.1"/>
</dbReference>
<name>A0ABP9VSD3_9BACT</name>
<evidence type="ECO:0000313" key="1">
    <source>
        <dbReference type="EMBL" id="GAA5506677.1"/>
    </source>
</evidence>
<accession>A0ABP9VSD3</accession>